<dbReference type="Pfam" id="PF01475">
    <property type="entry name" value="FUR"/>
    <property type="match status" value="1"/>
</dbReference>
<evidence type="ECO:0000256" key="3">
    <source>
        <dbReference type="ARBA" id="ARBA00022490"/>
    </source>
</evidence>
<dbReference type="InterPro" id="IPR043135">
    <property type="entry name" value="Fur_C"/>
</dbReference>
<evidence type="ECO:0000256" key="10">
    <source>
        <dbReference type="ARBA" id="ARBA00023163"/>
    </source>
</evidence>
<keyword evidence="3" id="KW-0963">Cytoplasm</keyword>
<dbReference type="InterPro" id="IPR002481">
    <property type="entry name" value="FUR"/>
</dbReference>
<reference evidence="12 13" key="1">
    <citation type="submission" date="2023-07" db="EMBL/GenBank/DDBJ databases">
        <title>Sequencing the genomes of 1000 actinobacteria strains.</title>
        <authorList>
            <person name="Klenk H.-P."/>
        </authorList>
    </citation>
    <scope>NUCLEOTIDE SEQUENCE [LARGE SCALE GENOMIC DNA]</scope>
    <source>
        <strain evidence="12 13">DSM 14555</strain>
    </source>
</reference>
<keyword evidence="6" id="KW-0862">Zinc</keyword>
<proteinExistence type="inferred from homology"/>
<keyword evidence="10" id="KW-0804">Transcription</keyword>
<evidence type="ECO:0000256" key="7">
    <source>
        <dbReference type="ARBA" id="ARBA00023004"/>
    </source>
</evidence>
<gene>
    <name evidence="12" type="ORF">JOE69_002530</name>
</gene>
<keyword evidence="9" id="KW-0238">DNA-binding</keyword>
<dbReference type="PANTHER" id="PTHR33202:SF18">
    <property type="entry name" value="TRANSCRIPTIONAL REGULATOR FURA"/>
    <property type="match status" value="1"/>
</dbReference>
<evidence type="ECO:0000313" key="13">
    <source>
        <dbReference type="Proteomes" id="UP001185069"/>
    </source>
</evidence>
<dbReference type="RefSeq" id="WP_309799271.1">
    <property type="nucleotide sequence ID" value="NZ_BAAAHY010000007.1"/>
</dbReference>
<dbReference type="EMBL" id="JAVDQF010000001">
    <property type="protein sequence ID" value="MDR6270292.1"/>
    <property type="molecule type" value="Genomic_DNA"/>
</dbReference>
<evidence type="ECO:0000256" key="5">
    <source>
        <dbReference type="ARBA" id="ARBA00022723"/>
    </source>
</evidence>
<dbReference type="Gene3D" id="1.10.10.10">
    <property type="entry name" value="Winged helix-like DNA-binding domain superfamily/Winged helix DNA-binding domain"/>
    <property type="match status" value="1"/>
</dbReference>
<dbReference type="PANTHER" id="PTHR33202">
    <property type="entry name" value="ZINC UPTAKE REGULATION PROTEIN"/>
    <property type="match status" value="1"/>
</dbReference>
<dbReference type="SUPFAM" id="SSF46785">
    <property type="entry name" value="Winged helix' DNA-binding domain"/>
    <property type="match status" value="1"/>
</dbReference>
<evidence type="ECO:0000313" key="12">
    <source>
        <dbReference type="EMBL" id="MDR6270292.1"/>
    </source>
</evidence>
<evidence type="ECO:0000256" key="9">
    <source>
        <dbReference type="ARBA" id="ARBA00023125"/>
    </source>
</evidence>
<keyword evidence="5" id="KW-0479">Metal-binding</keyword>
<keyword evidence="8" id="KW-0805">Transcription regulation</keyword>
<keyword evidence="7" id="KW-0408">Iron</keyword>
<protein>
    <submittedName>
        <fullName evidence="12">Fe2+ or Zn2+ uptake regulation protein</fullName>
    </submittedName>
</protein>
<evidence type="ECO:0000256" key="1">
    <source>
        <dbReference type="ARBA" id="ARBA00004496"/>
    </source>
</evidence>
<evidence type="ECO:0000256" key="8">
    <source>
        <dbReference type="ARBA" id="ARBA00023015"/>
    </source>
</evidence>
<dbReference type="Gene3D" id="3.30.1490.190">
    <property type="match status" value="1"/>
</dbReference>
<accession>A0ABU1JCY4</accession>
<comment type="subcellular location">
    <subcellularLocation>
        <location evidence="1">Cytoplasm</location>
    </subcellularLocation>
</comment>
<organism evidence="12 13">
    <name type="scientific">Arthrobacter russicus</name>
    <dbReference type="NCBI Taxonomy" id="172040"/>
    <lineage>
        <taxon>Bacteria</taxon>
        <taxon>Bacillati</taxon>
        <taxon>Actinomycetota</taxon>
        <taxon>Actinomycetes</taxon>
        <taxon>Micrococcales</taxon>
        <taxon>Micrococcaceae</taxon>
        <taxon>Arthrobacter</taxon>
    </lineage>
</organism>
<dbReference type="InterPro" id="IPR036390">
    <property type="entry name" value="WH_DNA-bd_sf"/>
</dbReference>
<evidence type="ECO:0000256" key="6">
    <source>
        <dbReference type="ARBA" id="ARBA00022833"/>
    </source>
</evidence>
<evidence type="ECO:0000256" key="4">
    <source>
        <dbReference type="ARBA" id="ARBA00022491"/>
    </source>
</evidence>
<feature type="region of interest" description="Disordered" evidence="11">
    <location>
        <begin position="1"/>
        <end position="21"/>
    </location>
</feature>
<sequence>MTVTRDTATGLPAPEQTQQDWETSLRAHGRRVTKQRLAVLAASHIAPHQDAEHIWREARGGLPELTLQSVYTVLADLTGLGLLRKIEPTSGPARYETRVGDNHHHAVCTVCGRIEDVDCAVGHAPCLQPADSTMAIYRAEVTFHGICADCAASDAATQSFHSTARNTTEGES</sequence>
<comment type="similarity">
    <text evidence="2">Belongs to the Fur family.</text>
</comment>
<name>A0ABU1JCY4_9MICC</name>
<dbReference type="InterPro" id="IPR036388">
    <property type="entry name" value="WH-like_DNA-bd_sf"/>
</dbReference>
<keyword evidence="13" id="KW-1185">Reference proteome</keyword>
<evidence type="ECO:0000256" key="2">
    <source>
        <dbReference type="ARBA" id="ARBA00007957"/>
    </source>
</evidence>
<evidence type="ECO:0000256" key="11">
    <source>
        <dbReference type="SAM" id="MobiDB-lite"/>
    </source>
</evidence>
<comment type="caution">
    <text evidence="12">The sequence shown here is derived from an EMBL/GenBank/DDBJ whole genome shotgun (WGS) entry which is preliminary data.</text>
</comment>
<keyword evidence="4" id="KW-0678">Repressor</keyword>
<dbReference type="CDD" id="cd07153">
    <property type="entry name" value="Fur_like"/>
    <property type="match status" value="1"/>
</dbReference>
<dbReference type="Proteomes" id="UP001185069">
    <property type="component" value="Unassembled WGS sequence"/>
</dbReference>